<protein>
    <recommendedName>
        <fullName evidence="3">DUF937 domain-containing protein</fullName>
    </recommendedName>
</protein>
<keyword evidence="2" id="KW-1185">Reference proteome</keyword>
<dbReference type="InterPro" id="IPR027405">
    <property type="entry name" value="YidB-like"/>
</dbReference>
<dbReference type="Gene3D" id="1.10.10.690">
    <property type="entry name" value="YidB-like"/>
    <property type="match status" value="1"/>
</dbReference>
<gene>
    <name evidence="1" type="ORF">ABI_12240</name>
</gene>
<dbReference type="InterPro" id="IPR045372">
    <property type="entry name" value="YidB"/>
</dbReference>
<reference evidence="2" key="1">
    <citation type="submission" date="2011-03" db="EMBL/GenBank/DDBJ databases">
        <title>Draft genome sequence of Brevundimonas diminuta.</title>
        <authorList>
            <person name="Brown P.J.B."/>
            <person name="Buechlein A."/>
            <person name="Hemmerich C."/>
            <person name="Brun Y.V."/>
        </authorList>
    </citation>
    <scope>NUCLEOTIDE SEQUENCE [LARGE SCALE GENOMIC DNA]</scope>
    <source>
        <strain evidence="2">C19</strain>
    </source>
</reference>
<organism evidence="1 2">
    <name type="scientific">Asticcacaulis biprosthecium C19</name>
    <dbReference type="NCBI Taxonomy" id="715226"/>
    <lineage>
        <taxon>Bacteria</taxon>
        <taxon>Pseudomonadati</taxon>
        <taxon>Pseudomonadota</taxon>
        <taxon>Alphaproteobacteria</taxon>
        <taxon>Caulobacterales</taxon>
        <taxon>Caulobacteraceae</taxon>
        <taxon>Asticcacaulis</taxon>
    </lineage>
</organism>
<evidence type="ECO:0000313" key="2">
    <source>
        <dbReference type="Proteomes" id="UP000006512"/>
    </source>
</evidence>
<dbReference type="EMBL" id="GL883077">
    <property type="protein sequence ID" value="EGF92786.1"/>
    <property type="molecule type" value="Genomic_DNA"/>
</dbReference>
<dbReference type="HOGENOM" id="CLU_084747_5_0_5"/>
<dbReference type="SUPFAM" id="SSF140804">
    <property type="entry name" value="YidB-like"/>
    <property type="match status" value="1"/>
</dbReference>
<dbReference type="RefSeq" id="WP_006271968.1">
    <property type="nucleotide sequence ID" value="NZ_GL883077.1"/>
</dbReference>
<accession>F4QHP9</accession>
<sequence>MGLFDDALGALSGGDAGDLMSQVTGALGNGGLQDLVAKFQHNGAGDLVQSWISTGANLPVSADQLQAVLGSESVQQLAGQFGIDATQLPALLPEVINRLTPNGQLPDNLGDVLGGLGGKDGLGGLISGFLKT</sequence>
<evidence type="ECO:0000313" key="1">
    <source>
        <dbReference type="EMBL" id="EGF92786.1"/>
    </source>
</evidence>
<evidence type="ECO:0008006" key="3">
    <source>
        <dbReference type="Google" id="ProtNLM"/>
    </source>
</evidence>
<proteinExistence type="predicted"/>
<dbReference type="Pfam" id="PF20159">
    <property type="entry name" value="YidB"/>
    <property type="match status" value="1"/>
</dbReference>
<dbReference type="OrthoDB" id="4235777at2"/>
<dbReference type="eggNOG" id="COG3753">
    <property type="taxonomic scope" value="Bacteria"/>
</dbReference>
<dbReference type="STRING" id="715226.ABI_12240"/>
<dbReference type="AlphaFoldDB" id="F4QHP9"/>
<name>F4QHP9_9CAUL</name>
<dbReference type="Proteomes" id="UP000006512">
    <property type="component" value="Unassembled WGS sequence"/>
</dbReference>